<dbReference type="EMBL" id="SLXM01000002">
    <property type="protein sequence ID" value="TCP26690.1"/>
    <property type="molecule type" value="Genomic_DNA"/>
</dbReference>
<dbReference type="AlphaFoldDB" id="A0A4R2NX40"/>
<protein>
    <submittedName>
        <fullName evidence="2">SusD-like starch-binding protein associating with outer membrane</fullName>
    </submittedName>
</protein>
<organism evidence="2 3">
    <name type="scientific">Tenacibaculum skagerrakense</name>
    <dbReference type="NCBI Taxonomy" id="186571"/>
    <lineage>
        <taxon>Bacteria</taxon>
        <taxon>Pseudomonadati</taxon>
        <taxon>Bacteroidota</taxon>
        <taxon>Flavobacteriia</taxon>
        <taxon>Flavobacteriales</taxon>
        <taxon>Flavobacteriaceae</taxon>
        <taxon>Tenacibaculum</taxon>
    </lineage>
</organism>
<dbReference type="Proteomes" id="UP000294564">
    <property type="component" value="Unassembled WGS sequence"/>
</dbReference>
<keyword evidence="1" id="KW-0732">Signal</keyword>
<feature type="chain" id="PRO_5020593254" evidence="1">
    <location>
        <begin position="25"/>
        <end position="508"/>
    </location>
</feature>
<sequence length="508" mass="55556">MKKFRLLSIFVLGLLVLVSCQDNLLDTNIEPVNLNEPTLAALSTPTGMSGYAKGMYVHTTDPNRSVNFWFVAGYHETMGDNLTMPWGNFGGRWVNQTESIIMDDGSTVIPPQGGPQPGEIAIRNTRAAGSDNPTQYEWAEYYAVNNHANVILSNVDNVQGASSSEKDAYRAWALWWKAYAYHRIGLMYEQGVIVNTPGATNDAYVNSAALIAESNRLLDELTTLINGVSDATAFNAIFTGAQIDIASTKVDMAGLVKNINSLRARNLVYGKKVTDMTSADWNNVITWCSNGVNSNDEAFAMTSEATVLDNSWLPGVVSGFWYFPSPRLIQDINTGDARLDAYFDPFVFPNPRGRGIQYGCNYFWKDPSPIASGTAGAIKLYYGATHEENELLLAEAKIRTSDVEGGLAHLDAVRTLQSAGLAATVGTSLSQADAWEEVRKERRLGLIFRGLSFYDARRYGVAGASRTGAHVMDAAGVLNTNATINYNYLEYWPVPAFESDFNSPGAQN</sequence>
<accession>A0A4R2NX40</accession>
<evidence type="ECO:0000313" key="3">
    <source>
        <dbReference type="Proteomes" id="UP000294564"/>
    </source>
</evidence>
<reference evidence="2 3" key="1">
    <citation type="submission" date="2019-03" db="EMBL/GenBank/DDBJ databases">
        <title>Genomic Encyclopedia of Type Strains, Phase IV (KMG-IV): sequencing the most valuable type-strain genomes for metagenomic binning, comparative biology and taxonomic classification.</title>
        <authorList>
            <person name="Goeker M."/>
        </authorList>
    </citation>
    <scope>NUCLEOTIDE SEQUENCE [LARGE SCALE GENOMIC DNA]</scope>
    <source>
        <strain evidence="2 3">DSM 14836</strain>
    </source>
</reference>
<dbReference type="PROSITE" id="PS51257">
    <property type="entry name" value="PROKAR_LIPOPROTEIN"/>
    <property type="match status" value="1"/>
</dbReference>
<keyword evidence="3" id="KW-1185">Reference proteome</keyword>
<dbReference type="InterPro" id="IPR011990">
    <property type="entry name" value="TPR-like_helical_dom_sf"/>
</dbReference>
<evidence type="ECO:0000313" key="2">
    <source>
        <dbReference type="EMBL" id="TCP26690.1"/>
    </source>
</evidence>
<dbReference type="SUPFAM" id="SSF48452">
    <property type="entry name" value="TPR-like"/>
    <property type="match status" value="1"/>
</dbReference>
<dbReference type="Gene3D" id="1.25.40.390">
    <property type="match status" value="2"/>
</dbReference>
<dbReference type="OrthoDB" id="1183184at2"/>
<comment type="caution">
    <text evidence="2">The sequence shown here is derived from an EMBL/GenBank/DDBJ whole genome shotgun (WGS) entry which is preliminary data.</text>
</comment>
<proteinExistence type="predicted"/>
<dbReference type="RefSeq" id="WP_132793382.1">
    <property type="nucleotide sequence ID" value="NZ_SLXM01000002.1"/>
</dbReference>
<feature type="signal peptide" evidence="1">
    <location>
        <begin position="1"/>
        <end position="24"/>
    </location>
</feature>
<gene>
    <name evidence="2" type="ORF">EV195_10228</name>
</gene>
<dbReference type="GO" id="GO:0009279">
    <property type="term" value="C:cell outer membrane"/>
    <property type="evidence" value="ECO:0007669"/>
    <property type="project" value="UniProtKB-SubCell"/>
</dbReference>
<name>A0A4R2NX40_9FLAO</name>
<evidence type="ECO:0000256" key="1">
    <source>
        <dbReference type="SAM" id="SignalP"/>
    </source>
</evidence>